<dbReference type="NCBIfam" id="NF041518">
    <property type="entry name" value="choice_anch_Q"/>
    <property type="match status" value="1"/>
</dbReference>
<reference evidence="3 4" key="1">
    <citation type="submission" date="2019-02" db="EMBL/GenBank/DDBJ databases">
        <title>Deep-cultivation of Planctomycetes and their phenomic and genomic characterization uncovers novel biology.</title>
        <authorList>
            <person name="Wiegand S."/>
            <person name="Jogler M."/>
            <person name="Boedeker C."/>
            <person name="Pinto D."/>
            <person name="Vollmers J."/>
            <person name="Rivas-Marin E."/>
            <person name="Kohn T."/>
            <person name="Peeters S.H."/>
            <person name="Heuer A."/>
            <person name="Rast P."/>
            <person name="Oberbeckmann S."/>
            <person name="Bunk B."/>
            <person name="Jeske O."/>
            <person name="Meyerdierks A."/>
            <person name="Storesund J.E."/>
            <person name="Kallscheuer N."/>
            <person name="Luecker S."/>
            <person name="Lage O.M."/>
            <person name="Pohl T."/>
            <person name="Merkel B.J."/>
            <person name="Hornburger P."/>
            <person name="Mueller R.-W."/>
            <person name="Bruemmer F."/>
            <person name="Labrenz M."/>
            <person name="Spormann A.M."/>
            <person name="Op Den Camp H."/>
            <person name="Overmann J."/>
            <person name="Amann R."/>
            <person name="Jetten M.S.M."/>
            <person name="Mascher T."/>
            <person name="Medema M.H."/>
            <person name="Devos D.P."/>
            <person name="Kaster A.-K."/>
            <person name="Ovreas L."/>
            <person name="Rohde M."/>
            <person name="Galperin M.Y."/>
            <person name="Jogler C."/>
        </authorList>
    </citation>
    <scope>NUCLEOTIDE SEQUENCE [LARGE SCALE GENOMIC DNA]</scope>
    <source>
        <strain evidence="3 4">CA85</strain>
    </source>
</reference>
<proteinExistence type="predicted"/>
<protein>
    <recommendedName>
        <fullName evidence="2">Right handed beta helix domain-containing protein</fullName>
    </recommendedName>
</protein>
<dbReference type="InterPro" id="IPR011050">
    <property type="entry name" value="Pectin_lyase_fold/virulence"/>
</dbReference>
<dbReference type="Proteomes" id="UP000318053">
    <property type="component" value="Unassembled WGS sequence"/>
</dbReference>
<dbReference type="InterPro" id="IPR006626">
    <property type="entry name" value="PbH1"/>
</dbReference>
<dbReference type="AlphaFoldDB" id="A0A5C5YJM6"/>
<evidence type="ECO:0000313" key="3">
    <source>
        <dbReference type="EMBL" id="TWT75048.1"/>
    </source>
</evidence>
<dbReference type="InterPro" id="IPR012334">
    <property type="entry name" value="Pectin_lyas_fold"/>
</dbReference>
<dbReference type="PANTHER" id="PTHR11319:SF35">
    <property type="entry name" value="OUTER MEMBRANE PROTEIN PMPC-RELATED"/>
    <property type="match status" value="1"/>
</dbReference>
<feature type="domain" description="Right handed beta helix" evidence="2">
    <location>
        <begin position="209"/>
        <end position="351"/>
    </location>
</feature>
<dbReference type="SMART" id="SM00710">
    <property type="entry name" value="PbH1"/>
    <property type="match status" value="16"/>
</dbReference>
<evidence type="ECO:0000259" key="2">
    <source>
        <dbReference type="Pfam" id="PF13229"/>
    </source>
</evidence>
<name>A0A5C5YJM6_9BACT</name>
<gene>
    <name evidence="3" type="ORF">CA85_03360</name>
</gene>
<dbReference type="OrthoDB" id="292920at2"/>
<dbReference type="PANTHER" id="PTHR11319">
    <property type="entry name" value="G PROTEIN-COUPLED RECEPTOR-RELATED"/>
    <property type="match status" value="1"/>
</dbReference>
<sequence length="848" mass="88107">MAFSKNKRVRRVSKRSRRRMLTAESLETRALLTTFYVAGGAGGNVPGDGSIHSPFMTINAGVAAAMQNSEADEIVIASHANGAAYHETVTFLDKGADRSAITIRGASGDRADVVLTPFSGPGIFADAPIELTIADLSVDNPYSAGIRVIDGDVTVENVHVTGSMTNSGIVHQQGDLTVRDSLLENNYQGLWSAELRDDFNNQIGLPGDLTVENTVTRNNNAQGIYMRNATGAVTLRDVDSYENRLNGFVAFNEQSLRIEGGNFHDNGESGAAVVESSGVAIVDAEFTDNDHSGVWTRASDSLNFEGGLFEGNTRRGLFLVDSAAASISNVTVSGNAYGGIHIEGADGVSIDQAIVTGNGDIVDNISIGGGGIHIQPSTAAPIAISNSRVNDNATRGNGGGIEVWAYNYSVNSNFLTNVTISDTEVTGNQIAPDVARNGGGIALFGPIDAILEDVEVRGNTARGTAGLHAFTAFPSIDGFGSMSVSDSTIADNVAWREGPGIGAGSAGVFHGGGDIHMKGTTISGNDGGNAGGVYLRSLSGDITNTTISGNNGDLTGGLVSNVGHSPLVLRHVTIVDNYGGNTGGITSLTPQLQVGNSVVARNTSGVVNEGPNAVPPQNMSGWLTSLGGNFFAEAVGATIAGNQTDQVGTRDQPLDPLLGSLEDNGGPTLTHAPLPSSPLVDAGNANVTDTLAEDQRGADRIQGAGVDIGAVEQTVYVAETEPLKNRLNLNSADKGNKSVSLVLHSTDDLDATLVDVSTIVWASTVVTKDSLRDVDGDGDLDLILEFRLRETDLVDRYRDALIDDPDNNEQTVAVPLAAKTIGGARVQSSADVDLVMTGKALREILQSI</sequence>
<feature type="region of interest" description="Disordered" evidence="1">
    <location>
        <begin position="663"/>
        <end position="683"/>
    </location>
</feature>
<dbReference type="EMBL" id="SJPK01000001">
    <property type="protein sequence ID" value="TWT75048.1"/>
    <property type="molecule type" value="Genomic_DNA"/>
</dbReference>
<organism evidence="3 4">
    <name type="scientific">Allorhodopirellula solitaria</name>
    <dbReference type="NCBI Taxonomy" id="2527987"/>
    <lineage>
        <taxon>Bacteria</taxon>
        <taxon>Pseudomonadati</taxon>
        <taxon>Planctomycetota</taxon>
        <taxon>Planctomycetia</taxon>
        <taxon>Pirellulales</taxon>
        <taxon>Pirellulaceae</taxon>
        <taxon>Allorhodopirellula</taxon>
    </lineage>
</organism>
<dbReference type="SUPFAM" id="SSF51126">
    <property type="entry name" value="Pectin lyase-like"/>
    <property type="match status" value="2"/>
</dbReference>
<dbReference type="Gene3D" id="2.160.20.10">
    <property type="entry name" value="Single-stranded right-handed beta-helix, Pectin lyase-like"/>
    <property type="match status" value="2"/>
</dbReference>
<keyword evidence="4" id="KW-1185">Reference proteome</keyword>
<comment type="caution">
    <text evidence="3">The sequence shown here is derived from an EMBL/GenBank/DDBJ whole genome shotgun (WGS) entry which is preliminary data.</text>
</comment>
<accession>A0A5C5YJM6</accession>
<dbReference type="InterPro" id="IPR039448">
    <property type="entry name" value="Beta_helix"/>
</dbReference>
<dbReference type="InterPro" id="IPR059226">
    <property type="entry name" value="Choice_anch_Q_dom"/>
</dbReference>
<dbReference type="Pfam" id="PF13229">
    <property type="entry name" value="Beta_helix"/>
    <property type="match status" value="1"/>
</dbReference>
<evidence type="ECO:0000313" key="4">
    <source>
        <dbReference type="Proteomes" id="UP000318053"/>
    </source>
</evidence>
<evidence type="ECO:0000256" key="1">
    <source>
        <dbReference type="SAM" id="MobiDB-lite"/>
    </source>
</evidence>